<evidence type="ECO:0000313" key="3">
    <source>
        <dbReference type="Proteomes" id="UP000288805"/>
    </source>
</evidence>
<organism evidence="2 3">
    <name type="scientific">Vitis vinifera</name>
    <name type="common">Grape</name>
    <dbReference type="NCBI Taxonomy" id="29760"/>
    <lineage>
        <taxon>Eukaryota</taxon>
        <taxon>Viridiplantae</taxon>
        <taxon>Streptophyta</taxon>
        <taxon>Embryophyta</taxon>
        <taxon>Tracheophyta</taxon>
        <taxon>Spermatophyta</taxon>
        <taxon>Magnoliopsida</taxon>
        <taxon>eudicotyledons</taxon>
        <taxon>Gunneridae</taxon>
        <taxon>Pentapetalae</taxon>
        <taxon>rosids</taxon>
        <taxon>Vitales</taxon>
        <taxon>Vitaceae</taxon>
        <taxon>Viteae</taxon>
        <taxon>Vitis</taxon>
    </lineage>
</organism>
<dbReference type="Proteomes" id="UP000288805">
    <property type="component" value="Unassembled WGS sequence"/>
</dbReference>
<proteinExistence type="predicted"/>
<comment type="caution">
    <text evidence="2">The sequence shown here is derived from an EMBL/GenBank/DDBJ whole genome shotgun (WGS) entry which is preliminary data.</text>
</comment>
<feature type="compositionally biased region" description="Polar residues" evidence="1">
    <location>
        <begin position="70"/>
        <end position="82"/>
    </location>
</feature>
<dbReference type="EMBL" id="QGNW01000021">
    <property type="protein sequence ID" value="RVX14328.1"/>
    <property type="molecule type" value="Genomic_DNA"/>
</dbReference>
<reference evidence="2 3" key="1">
    <citation type="journal article" date="2018" name="PLoS Genet.">
        <title>Population sequencing reveals clonal diversity and ancestral inbreeding in the grapevine cultivar Chardonnay.</title>
        <authorList>
            <person name="Roach M.J."/>
            <person name="Johnson D.L."/>
            <person name="Bohlmann J."/>
            <person name="van Vuuren H.J."/>
            <person name="Jones S.J."/>
            <person name="Pretorius I.S."/>
            <person name="Schmidt S.A."/>
            <person name="Borneman A.R."/>
        </authorList>
    </citation>
    <scope>NUCLEOTIDE SEQUENCE [LARGE SCALE GENOMIC DNA]</scope>
    <source>
        <strain evidence="3">cv. Chardonnay</strain>
        <tissue evidence="2">Leaf</tissue>
    </source>
</reference>
<evidence type="ECO:0000256" key="1">
    <source>
        <dbReference type="SAM" id="MobiDB-lite"/>
    </source>
</evidence>
<evidence type="ECO:0000313" key="2">
    <source>
        <dbReference type="EMBL" id="RVX14328.1"/>
    </source>
</evidence>
<name>A0A438JZH6_VITVI</name>
<gene>
    <name evidence="2" type="ORF">CK203_017296</name>
</gene>
<protein>
    <submittedName>
        <fullName evidence="2">Uncharacterized protein</fullName>
    </submittedName>
</protein>
<feature type="region of interest" description="Disordered" evidence="1">
    <location>
        <begin position="44"/>
        <end position="89"/>
    </location>
</feature>
<sequence length="89" mass="9416">MGEEEASKHNGLIIGNTDTIRSFLRSASTDPHLSADLQLTASTLAPKQPFPTSPSELFGSPPHLRPGPSSHASSMDPNSSSPAPNPERR</sequence>
<accession>A0A438JZH6</accession>
<dbReference type="AlphaFoldDB" id="A0A438JZH6"/>